<proteinExistence type="predicted"/>
<dbReference type="Proteomes" id="UP001299220">
    <property type="component" value="Unassembled WGS sequence"/>
</dbReference>
<keyword evidence="2" id="KW-1185">Reference proteome</keyword>
<comment type="caution">
    <text evidence="1">The sequence shown here is derived from an EMBL/GenBank/DDBJ whole genome shotgun (WGS) entry which is preliminary data.</text>
</comment>
<organism evidence="1 2">
    <name type="scientific">Anaeromassilibacillus senegalensis</name>
    <dbReference type="NCBI Taxonomy" id="1673717"/>
    <lineage>
        <taxon>Bacteria</taxon>
        <taxon>Bacillati</taxon>
        <taxon>Bacillota</taxon>
        <taxon>Clostridia</taxon>
        <taxon>Eubacteriales</taxon>
        <taxon>Acutalibacteraceae</taxon>
        <taxon>Anaeromassilibacillus</taxon>
    </lineage>
</organism>
<name>A0ABS9CNI9_9FIRM</name>
<accession>A0ABS9CNI9</accession>
<evidence type="ECO:0000313" key="2">
    <source>
        <dbReference type="Proteomes" id="UP001299220"/>
    </source>
</evidence>
<protein>
    <submittedName>
        <fullName evidence="1">Uncharacterized protein</fullName>
    </submittedName>
</protein>
<evidence type="ECO:0000313" key="1">
    <source>
        <dbReference type="EMBL" id="MCF2652178.1"/>
    </source>
</evidence>
<gene>
    <name evidence="1" type="ORF">JQM67_06155</name>
</gene>
<reference evidence="1 2" key="1">
    <citation type="submission" date="2020-12" db="EMBL/GenBank/DDBJ databases">
        <title>Whole genome sequences of gut porcine anaerobes.</title>
        <authorList>
            <person name="Kubasova T."/>
            <person name="Jahodarova E."/>
            <person name="Rychlik I."/>
        </authorList>
    </citation>
    <scope>NUCLEOTIDE SEQUENCE [LARGE SCALE GENOMIC DNA]</scope>
    <source>
        <strain evidence="1 2">An867</strain>
    </source>
</reference>
<dbReference type="RefSeq" id="WP_235323197.1">
    <property type="nucleotide sequence ID" value="NZ_JAFBIT010000001.1"/>
</dbReference>
<sequence length="54" mass="5999">MDFVKKNGAETRRVSACGGLLNKLYELRGKNRANLPETAKRQTLPRKKAPVCGI</sequence>
<dbReference type="EMBL" id="JAFBIT010000001">
    <property type="protein sequence ID" value="MCF2652178.1"/>
    <property type="molecule type" value="Genomic_DNA"/>
</dbReference>